<dbReference type="PROSITE" id="PS51257">
    <property type="entry name" value="PROKAR_LIPOPROTEIN"/>
    <property type="match status" value="1"/>
</dbReference>
<gene>
    <name evidence="9" type="ORF">DFR29_111192</name>
</gene>
<dbReference type="GO" id="GO:0008235">
    <property type="term" value="F:metalloexopeptidase activity"/>
    <property type="evidence" value="ECO:0007669"/>
    <property type="project" value="InterPro"/>
</dbReference>
<sequence length="578" mass="61121">MRHTLIVASLALSLAACSDTPPPPPAAAAPAATPAPAAAPAAPVINDSSGISAAGFGARLKKLASDEFEGREPGTLGERLTTAYIKDEFERIGLKPGNNGSWFQSVPMVEINLQNTDVSLDVAVGGSSEKFAYKTDMVVGNLSAKPEVALKDSELVFVGYGVNAPEQQWNDYAGLDVKGKTVVVLINDPGFGSGDAELFKGRAMTYYGRWTYKFEEAARQGAAGALIVHETEGAGYGWDVIENSWSGPQFDLPKSEDPAPRLDLAGWITKASAERLFGKAGLDFAALRKSADVRGFKPQALPAKLSATLKSAIKSGASDNVVGMIAGSGHPDEAIVYSAHWDHLGKDTTRSGDQIFNGAVDNATGVAGLIEIAEAFAKQNPPPQRSVIFTAVTLEESGLLGSRYYATHPPIAMNKTVANINMDALYLTPMARNISVVGFGQSDMDAYIKEAATAQGRVITPGESPEKGFFFRSDHFNFARKGVPALYAKGGADLFVGGEAAGKAAFDDYGKNRYHQVADEYRDDLPLDGAVADLQALYAVGKKLAAESTWPQWAADSEFKAIRDTSLAPEAGKASSAK</sequence>
<keyword evidence="5" id="KW-0378">Hydrolase</keyword>
<dbReference type="CDD" id="cd04821">
    <property type="entry name" value="PA_M28_1_2"/>
    <property type="match status" value="1"/>
</dbReference>
<feature type="chain" id="PRO_5020312560" evidence="7">
    <location>
        <begin position="19"/>
        <end position="578"/>
    </location>
</feature>
<comment type="caution">
    <text evidence="9">The sequence shown here is derived from an EMBL/GenBank/DDBJ whole genome shotgun (WGS) entry which is preliminary data.</text>
</comment>
<evidence type="ECO:0000256" key="4">
    <source>
        <dbReference type="ARBA" id="ARBA00022729"/>
    </source>
</evidence>
<dbReference type="SUPFAM" id="SSF52025">
    <property type="entry name" value="PA domain"/>
    <property type="match status" value="1"/>
</dbReference>
<evidence type="ECO:0000256" key="2">
    <source>
        <dbReference type="ARBA" id="ARBA00022670"/>
    </source>
</evidence>
<dbReference type="GO" id="GO:0046872">
    <property type="term" value="F:metal ion binding"/>
    <property type="evidence" value="ECO:0007669"/>
    <property type="project" value="UniProtKB-KW"/>
</dbReference>
<keyword evidence="4 7" id="KW-0732">Signal</keyword>
<dbReference type="Pfam" id="PF04389">
    <property type="entry name" value="Peptidase_M28"/>
    <property type="match status" value="1"/>
</dbReference>
<dbReference type="RefSeq" id="WP_133820022.1">
    <property type="nucleotide sequence ID" value="NZ_SNZH01000011.1"/>
</dbReference>
<evidence type="ECO:0000256" key="6">
    <source>
        <dbReference type="ARBA" id="ARBA00022833"/>
    </source>
</evidence>
<dbReference type="EMBL" id="SNZH01000011">
    <property type="protein sequence ID" value="TDR41278.1"/>
    <property type="molecule type" value="Genomic_DNA"/>
</dbReference>
<dbReference type="PANTHER" id="PTHR12147">
    <property type="entry name" value="METALLOPEPTIDASE M28 FAMILY MEMBER"/>
    <property type="match status" value="1"/>
</dbReference>
<evidence type="ECO:0000256" key="1">
    <source>
        <dbReference type="ARBA" id="ARBA00022438"/>
    </source>
</evidence>
<dbReference type="Gene3D" id="3.40.630.10">
    <property type="entry name" value="Zn peptidases"/>
    <property type="match status" value="1"/>
</dbReference>
<reference evidence="9 10" key="1">
    <citation type="submission" date="2019-03" db="EMBL/GenBank/DDBJ databases">
        <title>Genomic Encyclopedia of Type Strains, Phase IV (KMG-IV): sequencing the most valuable type-strain genomes for metagenomic binning, comparative biology and taxonomic classification.</title>
        <authorList>
            <person name="Goeker M."/>
        </authorList>
    </citation>
    <scope>NUCLEOTIDE SEQUENCE [LARGE SCALE GENOMIC DNA]</scope>
    <source>
        <strain evidence="9 10">DSM 21667</strain>
    </source>
</reference>
<evidence type="ECO:0000313" key="10">
    <source>
        <dbReference type="Proteomes" id="UP000295293"/>
    </source>
</evidence>
<evidence type="ECO:0000259" key="8">
    <source>
        <dbReference type="Pfam" id="PF04389"/>
    </source>
</evidence>
<keyword evidence="10" id="KW-1185">Reference proteome</keyword>
<proteinExistence type="predicted"/>
<dbReference type="InterPro" id="IPR046450">
    <property type="entry name" value="PA_dom_sf"/>
</dbReference>
<evidence type="ECO:0000256" key="3">
    <source>
        <dbReference type="ARBA" id="ARBA00022723"/>
    </source>
</evidence>
<keyword evidence="3" id="KW-0479">Metal-binding</keyword>
<dbReference type="Proteomes" id="UP000295293">
    <property type="component" value="Unassembled WGS sequence"/>
</dbReference>
<dbReference type="PANTHER" id="PTHR12147:SF56">
    <property type="entry name" value="AMINOPEPTIDASE YDR415C-RELATED"/>
    <property type="match status" value="1"/>
</dbReference>
<dbReference type="GO" id="GO:0004180">
    <property type="term" value="F:carboxypeptidase activity"/>
    <property type="evidence" value="ECO:0007669"/>
    <property type="project" value="UniProtKB-KW"/>
</dbReference>
<dbReference type="FunFam" id="3.40.630.10:FF:000088">
    <property type="entry name" value="Peptidase M20"/>
    <property type="match status" value="1"/>
</dbReference>
<feature type="signal peptide" evidence="7">
    <location>
        <begin position="1"/>
        <end position="18"/>
    </location>
</feature>
<dbReference type="InterPro" id="IPR007484">
    <property type="entry name" value="Peptidase_M28"/>
</dbReference>
<dbReference type="GO" id="GO:0006508">
    <property type="term" value="P:proteolysis"/>
    <property type="evidence" value="ECO:0007669"/>
    <property type="project" value="UniProtKB-KW"/>
</dbReference>
<evidence type="ECO:0000256" key="7">
    <source>
        <dbReference type="SAM" id="SignalP"/>
    </source>
</evidence>
<dbReference type="AlphaFoldDB" id="A0A4R6YSU4"/>
<evidence type="ECO:0000256" key="5">
    <source>
        <dbReference type="ARBA" id="ARBA00022801"/>
    </source>
</evidence>
<accession>A0A4R6YSU4</accession>
<organism evidence="9 10">
    <name type="scientific">Tahibacter aquaticus</name>
    <dbReference type="NCBI Taxonomy" id="520092"/>
    <lineage>
        <taxon>Bacteria</taxon>
        <taxon>Pseudomonadati</taxon>
        <taxon>Pseudomonadota</taxon>
        <taxon>Gammaproteobacteria</taxon>
        <taxon>Lysobacterales</taxon>
        <taxon>Rhodanobacteraceae</taxon>
        <taxon>Tahibacter</taxon>
    </lineage>
</organism>
<keyword evidence="2" id="KW-0645">Protease</keyword>
<dbReference type="OrthoDB" id="9778250at2"/>
<evidence type="ECO:0000313" key="9">
    <source>
        <dbReference type="EMBL" id="TDR41278.1"/>
    </source>
</evidence>
<keyword evidence="6" id="KW-0862">Zinc</keyword>
<protein>
    <submittedName>
        <fullName evidence="9">Zn-dependent M28 family amino/carboxypeptidase</fullName>
    </submittedName>
</protein>
<dbReference type="GO" id="GO:0004177">
    <property type="term" value="F:aminopeptidase activity"/>
    <property type="evidence" value="ECO:0007669"/>
    <property type="project" value="UniProtKB-KW"/>
</dbReference>
<keyword evidence="1" id="KW-0031">Aminopeptidase</keyword>
<dbReference type="SUPFAM" id="SSF53187">
    <property type="entry name" value="Zn-dependent exopeptidases"/>
    <property type="match status" value="1"/>
</dbReference>
<feature type="domain" description="Peptidase M28" evidence="8">
    <location>
        <begin position="320"/>
        <end position="523"/>
    </location>
</feature>
<name>A0A4R6YSU4_9GAMM</name>
<dbReference type="Gene3D" id="3.50.30.30">
    <property type="match status" value="1"/>
</dbReference>
<dbReference type="InterPro" id="IPR045175">
    <property type="entry name" value="M28_fam"/>
</dbReference>
<dbReference type="CDD" id="cd05660">
    <property type="entry name" value="M28_like_PA"/>
    <property type="match status" value="1"/>
</dbReference>
<keyword evidence="9" id="KW-0121">Carboxypeptidase</keyword>